<dbReference type="PANTHER" id="PTHR31965:SF1">
    <property type="entry name" value="TRANSMEMBRANE PROTEIN 42"/>
    <property type="match status" value="1"/>
</dbReference>
<keyword evidence="2" id="KW-1133">Transmembrane helix</keyword>
<dbReference type="EMBL" id="VXIS01000289">
    <property type="protein sequence ID" value="KAA8895084.1"/>
    <property type="molecule type" value="Genomic_DNA"/>
</dbReference>
<feature type="region of interest" description="Disordered" evidence="1">
    <location>
        <begin position="164"/>
        <end position="190"/>
    </location>
</feature>
<evidence type="ECO:0000256" key="2">
    <source>
        <dbReference type="SAM" id="Phobius"/>
    </source>
</evidence>
<evidence type="ECO:0008006" key="5">
    <source>
        <dbReference type="Google" id="ProtNLM"/>
    </source>
</evidence>
<feature type="transmembrane region" description="Helical" evidence="2">
    <location>
        <begin position="56"/>
        <end position="77"/>
    </location>
</feature>
<comment type="caution">
    <text evidence="3">The sequence shown here is derived from an EMBL/GenBank/DDBJ whole genome shotgun (WGS) entry which is preliminary data.</text>
</comment>
<dbReference type="Proteomes" id="UP000326924">
    <property type="component" value="Unassembled WGS sequence"/>
</dbReference>
<organism evidence="3 4">
    <name type="scientific">Sphaerosporella brunnea</name>
    <dbReference type="NCBI Taxonomy" id="1250544"/>
    <lineage>
        <taxon>Eukaryota</taxon>
        <taxon>Fungi</taxon>
        <taxon>Dikarya</taxon>
        <taxon>Ascomycota</taxon>
        <taxon>Pezizomycotina</taxon>
        <taxon>Pezizomycetes</taxon>
        <taxon>Pezizales</taxon>
        <taxon>Pyronemataceae</taxon>
        <taxon>Sphaerosporella</taxon>
    </lineage>
</organism>
<evidence type="ECO:0000256" key="1">
    <source>
        <dbReference type="SAM" id="MobiDB-lite"/>
    </source>
</evidence>
<proteinExistence type="predicted"/>
<feature type="transmembrane region" description="Helical" evidence="2">
    <location>
        <begin position="89"/>
        <end position="110"/>
    </location>
</feature>
<name>A0A5J5EIL3_9PEZI</name>
<dbReference type="SUPFAM" id="SSF103481">
    <property type="entry name" value="Multidrug resistance efflux transporter EmrE"/>
    <property type="match status" value="1"/>
</dbReference>
<dbReference type="PANTHER" id="PTHR31965">
    <property type="entry name" value="TRANSMEMBRANE PROTEIN 42"/>
    <property type="match status" value="1"/>
</dbReference>
<dbReference type="InterPro" id="IPR037185">
    <property type="entry name" value="EmrE-like"/>
</dbReference>
<protein>
    <recommendedName>
        <fullName evidence="5">EamA domain-containing protein</fullName>
    </recommendedName>
</protein>
<keyword evidence="2" id="KW-0812">Transmembrane</keyword>
<dbReference type="AlphaFoldDB" id="A0A5J5EIL3"/>
<feature type="transmembrane region" description="Helical" evidence="2">
    <location>
        <begin position="116"/>
        <end position="133"/>
    </location>
</feature>
<reference evidence="3 4" key="1">
    <citation type="submission" date="2019-09" db="EMBL/GenBank/DDBJ databases">
        <title>Draft genome of the ectomycorrhizal ascomycete Sphaerosporella brunnea.</title>
        <authorList>
            <consortium name="DOE Joint Genome Institute"/>
            <person name="Benucci G.M."/>
            <person name="Marozzi G."/>
            <person name="Antonielli L."/>
            <person name="Sanchez S."/>
            <person name="Marco P."/>
            <person name="Wang X."/>
            <person name="Falini L.B."/>
            <person name="Barry K."/>
            <person name="Haridas S."/>
            <person name="Lipzen A."/>
            <person name="Labutti K."/>
            <person name="Grigoriev I.V."/>
            <person name="Murat C."/>
            <person name="Martin F."/>
            <person name="Albertini E."/>
            <person name="Donnini D."/>
            <person name="Bonito G."/>
        </authorList>
    </citation>
    <scope>NUCLEOTIDE SEQUENCE [LARGE SCALE GENOMIC DNA]</scope>
    <source>
        <strain evidence="3 4">Sb_GMNB300</strain>
    </source>
</reference>
<evidence type="ECO:0000313" key="4">
    <source>
        <dbReference type="Proteomes" id="UP000326924"/>
    </source>
</evidence>
<dbReference type="InParanoid" id="A0A5J5EIL3"/>
<dbReference type="OrthoDB" id="5854584at2759"/>
<gene>
    <name evidence="3" type="ORF">FN846DRAFT_785494</name>
</gene>
<sequence length="190" mass="19751">MSTNWIHLAVASGLCAATNGLFAKLTTTTLTSTLAASLAVALSLELDSNGPRAVELFVRGLFFSLNLLFNAIMWGLFTAALAKGSSATTVSVVNTSANFMATALFGWLVFAEALPPMWWVGASMLVAGSVTISRRETHEKKPGYTAVAGNVDEAVVAATEAEEAAAAAEAESGSSSGSDYKDDGHSRRRA</sequence>
<keyword evidence="2" id="KW-0472">Membrane</keyword>
<evidence type="ECO:0000313" key="3">
    <source>
        <dbReference type="EMBL" id="KAA8895084.1"/>
    </source>
</evidence>
<accession>A0A5J5EIL3</accession>
<feature type="compositionally biased region" description="Basic and acidic residues" evidence="1">
    <location>
        <begin position="179"/>
        <end position="190"/>
    </location>
</feature>
<feature type="compositionally biased region" description="Low complexity" evidence="1">
    <location>
        <begin position="164"/>
        <end position="178"/>
    </location>
</feature>
<keyword evidence="4" id="KW-1185">Reference proteome</keyword>
<dbReference type="InterPro" id="IPR039632">
    <property type="entry name" value="TMEM42"/>
</dbReference>